<keyword evidence="1" id="KW-1133">Transmembrane helix</keyword>
<feature type="chain" id="PRO_5011965689" description="DUF7704 domain-containing protein" evidence="2">
    <location>
        <begin position="18"/>
        <end position="136"/>
    </location>
</feature>
<gene>
    <name evidence="4" type="ORF">BCR34DRAFT_447058</name>
</gene>
<keyword evidence="1" id="KW-0812">Transmembrane</keyword>
<dbReference type="EMBL" id="MCFA01000063">
    <property type="protein sequence ID" value="ORY11252.1"/>
    <property type="molecule type" value="Genomic_DNA"/>
</dbReference>
<sequence length="136" mass="15514">IPLPYRILLLWFEPLAAFNGAIMCHWDPAAFLDVMTATAVYTPSHQIIFDQLAATYVLFAFNQAIVLRIAKDLRVWKAMVLGMLICDFIHLYGSWSVMGTEMFLNPMLWRAVDLVNLVMLFGPIMVRTAFLMEIGL</sequence>
<dbReference type="Proteomes" id="UP000193144">
    <property type="component" value="Unassembled WGS sequence"/>
</dbReference>
<feature type="non-terminal residue" evidence="4">
    <location>
        <position position="1"/>
    </location>
</feature>
<feature type="domain" description="DUF7704" evidence="3">
    <location>
        <begin position="2"/>
        <end position="133"/>
    </location>
</feature>
<organism evidence="4 5">
    <name type="scientific">Clohesyomyces aquaticus</name>
    <dbReference type="NCBI Taxonomy" id="1231657"/>
    <lineage>
        <taxon>Eukaryota</taxon>
        <taxon>Fungi</taxon>
        <taxon>Dikarya</taxon>
        <taxon>Ascomycota</taxon>
        <taxon>Pezizomycotina</taxon>
        <taxon>Dothideomycetes</taxon>
        <taxon>Pleosporomycetidae</taxon>
        <taxon>Pleosporales</taxon>
        <taxon>Lindgomycetaceae</taxon>
        <taxon>Clohesyomyces</taxon>
    </lineage>
</organism>
<keyword evidence="1" id="KW-0472">Membrane</keyword>
<accession>A0A1Y1ZLY4</accession>
<feature type="transmembrane region" description="Helical" evidence="1">
    <location>
        <begin position="107"/>
        <end position="126"/>
    </location>
</feature>
<name>A0A1Y1ZLY4_9PLEO</name>
<dbReference type="PANTHER" id="PTHR37019">
    <property type="entry name" value="CHROMOSOME 1, WHOLE GENOME SHOTGUN SEQUENCE"/>
    <property type="match status" value="1"/>
</dbReference>
<reference evidence="4 5" key="1">
    <citation type="submission" date="2016-07" db="EMBL/GenBank/DDBJ databases">
        <title>Pervasive Adenine N6-methylation of Active Genes in Fungi.</title>
        <authorList>
            <consortium name="DOE Joint Genome Institute"/>
            <person name="Mondo S.J."/>
            <person name="Dannebaum R.O."/>
            <person name="Kuo R.C."/>
            <person name="Labutti K."/>
            <person name="Haridas S."/>
            <person name="Kuo A."/>
            <person name="Salamov A."/>
            <person name="Ahrendt S.R."/>
            <person name="Lipzen A."/>
            <person name="Sullivan W."/>
            <person name="Andreopoulos W.B."/>
            <person name="Clum A."/>
            <person name="Lindquist E."/>
            <person name="Daum C."/>
            <person name="Ramamoorthy G.K."/>
            <person name="Gryganskyi A."/>
            <person name="Culley D."/>
            <person name="Magnuson J.K."/>
            <person name="James T.Y."/>
            <person name="O'Malley M.A."/>
            <person name="Stajich J.E."/>
            <person name="Spatafora J.W."/>
            <person name="Visel A."/>
            <person name="Grigoriev I.V."/>
        </authorList>
    </citation>
    <scope>NUCLEOTIDE SEQUENCE [LARGE SCALE GENOMIC DNA]</scope>
    <source>
        <strain evidence="4 5">CBS 115471</strain>
    </source>
</reference>
<evidence type="ECO:0000313" key="4">
    <source>
        <dbReference type="EMBL" id="ORY11252.1"/>
    </source>
</evidence>
<keyword evidence="2" id="KW-0732">Signal</keyword>
<feature type="transmembrane region" description="Helical" evidence="1">
    <location>
        <begin position="75"/>
        <end position="95"/>
    </location>
</feature>
<feature type="signal peptide" evidence="2">
    <location>
        <begin position="1"/>
        <end position="17"/>
    </location>
</feature>
<dbReference type="OrthoDB" id="5313995at2759"/>
<evidence type="ECO:0000259" key="3">
    <source>
        <dbReference type="Pfam" id="PF24803"/>
    </source>
</evidence>
<proteinExistence type="predicted"/>
<keyword evidence="5" id="KW-1185">Reference proteome</keyword>
<evidence type="ECO:0000256" key="2">
    <source>
        <dbReference type="SAM" id="SignalP"/>
    </source>
</evidence>
<comment type="caution">
    <text evidence="4">The sequence shown here is derived from an EMBL/GenBank/DDBJ whole genome shotgun (WGS) entry which is preliminary data.</text>
</comment>
<dbReference type="Pfam" id="PF24803">
    <property type="entry name" value="DUF7704"/>
    <property type="match status" value="1"/>
</dbReference>
<dbReference type="InterPro" id="IPR056121">
    <property type="entry name" value="DUF7704"/>
</dbReference>
<feature type="non-terminal residue" evidence="4">
    <location>
        <position position="136"/>
    </location>
</feature>
<protein>
    <recommendedName>
        <fullName evidence="3">DUF7704 domain-containing protein</fullName>
    </recommendedName>
</protein>
<dbReference type="AlphaFoldDB" id="A0A1Y1ZLY4"/>
<evidence type="ECO:0000313" key="5">
    <source>
        <dbReference type="Proteomes" id="UP000193144"/>
    </source>
</evidence>
<dbReference type="PANTHER" id="PTHR37019:SF1">
    <property type="entry name" value="EXPERA DOMAIN-CONTAINING PROTEIN"/>
    <property type="match status" value="1"/>
</dbReference>
<evidence type="ECO:0000256" key="1">
    <source>
        <dbReference type="SAM" id="Phobius"/>
    </source>
</evidence>